<comment type="caution">
    <text evidence="2">The sequence shown here is derived from an EMBL/GenBank/DDBJ whole genome shotgun (WGS) entry which is preliminary data.</text>
</comment>
<gene>
    <name evidence="2" type="ORF">IRJ41_005575</name>
</gene>
<proteinExistence type="predicted"/>
<dbReference type="AlphaFoldDB" id="A0A9W7WCI0"/>
<feature type="compositionally biased region" description="Basic and acidic residues" evidence="1">
    <location>
        <begin position="54"/>
        <end position="80"/>
    </location>
</feature>
<feature type="region of interest" description="Disordered" evidence="1">
    <location>
        <begin position="54"/>
        <end position="89"/>
    </location>
</feature>
<reference evidence="2" key="1">
    <citation type="submission" date="2021-02" db="EMBL/GenBank/DDBJ databases">
        <title>Comparative genomics reveals that relaxation of natural selection precedes convergent phenotypic evolution of cavefish.</title>
        <authorList>
            <person name="Peng Z."/>
        </authorList>
    </citation>
    <scope>NUCLEOTIDE SEQUENCE</scope>
    <source>
        <tissue evidence="2">Muscle</tissue>
    </source>
</reference>
<organism evidence="2 3">
    <name type="scientific">Triplophysa rosa</name>
    <name type="common">Cave loach</name>
    <dbReference type="NCBI Taxonomy" id="992332"/>
    <lineage>
        <taxon>Eukaryota</taxon>
        <taxon>Metazoa</taxon>
        <taxon>Chordata</taxon>
        <taxon>Craniata</taxon>
        <taxon>Vertebrata</taxon>
        <taxon>Euteleostomi</taxon>
        <taxon>Actinopterygii</taxon>
        <taxon>Neopterygii</taxon>
        <taxon>Teleostei</taxon>
        <taxon>Ostariophysi</taxon>
        <taxon>Cypriniformes</taxon>
        <taxon>Nemacheilidae</taxon>
        <taxon>Triplophysa</taxon>
    </lineage>
</organism>
<evidence type="ECO:0000256" key="1">
    <source>
        <dbReference type="SAM" id="MobiDB-lite"/>
    </source>
</evidence>
<evidence type="ECO:0000313" key="2">
    <source>
        <dbReference type="EMBL" id="KAI7794971.1"/>
    </source>
</evidence>
<name>A0A9W7WCI0_TRIRA</name>
<protein>
    <submittedName>
        <fullName evidence="2">Uncharacterized protein</fullName>
    </submittedName>
</protein>
<sequence length="89" mass="9715">MYPYRSDTIRVGLWSFRSGPSFQNRAGGIKSRAARVAKNLFPAAAPLTKRIELKGKRERAMKGRGRAEAEGGEKRAHASDKSTTNGSPP</sequence>
<evidence type="ECO:0000313" key="3">
    <source>
        <dbReference type="Proteomes" id="UP001059041"/>
    </source>
</evidence>
<dbReference type="Proteomes" id="UP001059041">
    <property type="component" value="Linkage Group LG20"/>
</dbReference>
<keyword evidence="3" id="KW-1185">Reference proteome</keyword>
<accession>A0A9W7WCI0</accession>
<dbReference type="EMBL" id="JAFHDT010000020">
    <property type="protein sequence ID" value="KAI7794971.1"/>
    <property type="molecule type" value="Genomic_DNA"/>
</dbReference>